<protein>
    <recommendedName>
        <fullName evidence="3">Endonuclease/exonuclease/phosphatase domain-containing protein</fullName>
    </recommendedName>
</protein>
<evidence type="ECO:0000313" key="2">
    <source>
        <dbReference type="Proteomes" id="UP001596047"/>
    </source>
</evidence>
<dbReference type="SUPFAM" id="SSF56219">
    <property type="entry name" value="DNase I-like"/>
    <property type="match status" value="1"/>
</dbReference>
<organism evidence="1 2">
    <name type="scientific">Paenibacillus solisilvae</name>
    <dbReference type="NCBI Taxonomy" id="2486751"/>
    <lineage>
        <taxon>Bacteria</taxon>
        <taxon>Bacillati</taxon>
        <taxon>Bacillota</taxon>
        <taxon>Bacilli</taxon>
        <taxon>Bacillales</taxon>
        <taxon>Paenibacillaceae</taxon>
        <taxon>Paenibacillus</taxon>
    </lineage>
</organism>
<reference evidence="2" key="1">
    <citation type="journal article" date="2019" name="Int. J. Syst. Evol. Microbiol.">
        <title>The Global Catalogue of Microorganisms (GCM) 10K type strain sequencing project: providing services to taxonomists for standard genome sequencing and annotation.</title>
        <authorList>
            <consortium name="The Broad Institute Genomics Platform"/>
            <consortium name="The Broad Institute Genome Sequencing Center for Infectious Disease"/>
            <person name="Wu L."/>
            <person name="Ma J."/>
        </authorList>
    </citation>
    <scope>NUCLEOTIDE SEQUENCE [LARGE SCALE GENOMIC DNA]</scope>
    <source>
        <strain evidence="2">CGMCC 1.3240</strain>
    </source>
</reference>
<dbReference type="Gene3D" id="3.60.10.10">
    <property type="entry name" value="Endonuclease/exonuclease/phosphatase"/>
    <property type="match status" value="1"/>
</dbReference>
<comment type="caution">
    <text evidence="1">The sequence shown here is derived from an EMBL/GenBank/DDBJ whole genome shotgun (WGS) entry which is preliminary data.</text>
</comment>
<keyword evidence="2" id="KW-1185">Reference proteome</keyword>
<dbReference type="EMBL" id="JBHSOW010000076">
    <property type="protein sequence ID" value="MFC5651402.1"/>
    <property type="molecule type" value="Genomic_DNA"/>
</dbReference>
<dbReference type="RefSeq" id="WP_379190025.1">
    <property type="nucleotide sequence ID" value="NZ_JBHSOW010000076.1"/>
</dbReference>
<sequence>MRIISWNCNMAFRNKAKYLLEFDADIYVIQESEDTAKLNIAELTSYPNRIWIGKNKNKGLLVLAKENIKIETYKEHNLNYKYILPLKVSGKCNFNMLAVWAQDDKENRRNQYIGQIWHALQEYKLLI</sequence>
<proteinExistence type="predicted"/>
<dbReference type="Proteomes" id="UP001596047">
    <property type="component" value="Unassembled WGS sequence"/>
</dbReference>
<evidence type="ECO:0000313" key="1">
    <source>
        <dbReference type="EMBL" id="MFC5651402.1"/>
    </source>
</evidence>
<gene>
    <name evidence="1" type="ORF">ACFPYJ_20260</name>
</gene>
<evidence type="ECO:0008006" key="3">
    <source>
        <dbReference type="Google" id="ProtNLM"/>
    </source>
</evidence>
<accession>A0ABW0VZS0</accession>
<name>A0ABW0VZS0_9BACL</name>
<dbReference type="InterPro" id="IPR036691">
    <property type="entry name" value="Endo/exonu/phosph_ase_sf"/>
</dbReference>